<reference evidence="2 3" key="1">
    <citation type="submission" date="2023-12" db="EMBL/GenBank/DDBJ databases">
        <title>Baltic Sea Cyanobacteria.</title>
        <authorList>
            <person name="Delbaje E."/>
            <person name="Fewer D.P."/>
            <person name="Shishido T.K."/>
        </authorList>
    </citation>
    <scope>NUCLEOTIDE SEQUENCE [LARGE SCALE GENOMIC DNA]</scope>
    <source>
        <strain evidence="2 3">UHCC 0139</strain>
    </source>
</reference>
<dbReference type="Pfam" id="PF13671">
    <property type="entry name" value="AAA_33"/>
    <property type="match status" value="1"/>
</dbReference>
<proteinExistence type="predicted"/>
<dbReference type="SUPFAM" id="SSF53597">
    <property type="entry name" value="Dihydrofolate reductase-like"/>
    <property type="match status" value="1"/>
</dbReference>
<comment type="caution">
    <text evidence="2">The sequence shown here is derived from an EMBL/GenBank/DDBJ whole genome shotgun (WGS) entry which is preliminary data.</text>
</comment>
<dbReference type="SUPFAM" id="SSF52540">
    <property type="entry name" value="P-loop containing nucleoside triphosphate hydrolases"/>
    <property type="match status" value="1"/>
</dbReference>
<evidence type="ECO:0000313" key="2">
    <source>
        <dbReference type="EMBL" id="MEA5390164.1"/>
    </source>
</evidence>
<protein>
    <submittedName>
        <fullName evidence="2">Dihydrofolate reductase family protein</fullName>
    </submittedName>
</protein>
<name>A0ABU5RQW0_9CYAN</name>
<dbReference type="RefSeq" id="WP_198960140.1">
    <property type="nucleotide sequence ID" value="NZ_JAYGHX010000001.1"/>
</dbReference>
<gene>
    <name evidence="2" type="ORF">VB738_02705</name>
</gene>
<dbReference type="PANTHER" id="PTHR38011:SF11">
    <property type="entry name" value="2,5-DIAMINO-6-RIBOSYLAMINO-4(3H)-PYRIMIDINONE 5'-PHOSPHATE REDUCTASE"/>
    <property type="match status" value="1"/>
</dbReference>
<sequence length="353" mass="38755">MKVIILGNAGAGKSTLARKLIARQPAARLSLDEVAFQGGTERRPLQESVEDVRRWISEQDSWIIEGCYADILEPVLASADELIFLNPGVEACLAHCRSRPWEPEKFSSRDEQDANLDNLLQWVGSYETRSDEYGLARHRALYESFEGKKREFCHPEAYASSRCSVYIATSLDGCIARSDGSIDWLERANAAVPAGEDCGYADFIQTVDAIVMGRATFDKVLSFPEWPYGSLPVYVLSTTLRSRPAGVPDSVQVLSATPHEVVERAAAAGHHHLYIDGGRTIQGFLKAGLITELTITLIPLLLGSGIKLFGDLPADTNLRLLSSRAFPFGFVQCHYALCQQASPPMPTLEGQPL</sequence>
<dbReference type="PANTHER" id="PTHR38011">
    <property type="entry name" value="DIHYDROFOLATE REDUCTASE FAMILY PROTEIN (AFU_ORTHOLOGUE AFUA_8G06820)"/>
    <property type="match status" value="1"/>
</dbReference>
<dbReference type="InterPro" id="IPR027417">
    <property type="entry name" value="P-loop_NTPase"/>
</dbReference>
<dbReference type="Proteomes" id="UP001304461">
    <property type="component" value="Unassembled WGS sequence"/>
</dbReference>
<organism evidence="2 3">
    <name type="scientific">Cyanobium gracile UHCC 0139</name>
    <dbReference type="NCBI Taxonomy" id="3110308"/>
    <lineage>
        <taxon>Bacteria</taxon>
        <taxon>Bacillati</taxon>
        <taxon>Cyanobacteriota</taxon>
        <taxon>Cyanophyceae</taxon>
        <taxon>Synechococcales</taxon>
        <taxon>Prochlorococcaceae</taxon>
        <taxon>Cyanobium</taxon>
    </lineage>
</organism>
<dbReference type="Gene3D" id="3.40.50.300">
    <property type="entry name" value="P-loop containing nucleotide triphosphate hydrolases"/>
    <property type="match status" value="1"/>
</dbReference>
<evidence type="ECO:0000313" key="3">
    <source>
        <dbReference type="Proteomes" id="UP001304461"/>
    </source>
</evidence>
<dbReference type="Gene3D" id="3.40.430.10">
    <property type="entry name" value="Dihydrofolate Reductase, subunit A"/>
    <property type="match status" value="1"/>
</dbReference>
<accession>A0ABU5RQW0</accession>
<keyword evidence="3" id="KW-1185">Reference proteome</keyword>
<feature type="domain" description="Bacterial bifunctional deaminase-reductase C-terminal" evidence="1">
    <location>
        <begin position="167"/>
        <end position="327"/>
    </location>
</feature>
<evidence type="ECO:0000259" key="1">
    <source>
        <dbReference type="Pfam" id="PF01872"/>
    </source>
</evidence>
<dbReference type="InterPro" id="IPR050765">
    <property type="entry name" value="Riboflavin_Biosynth_HTPR"/>
</dbReference>
<dbReference type="Pfam" id="PF01872">
    <property type="entry name" value="RibD_C"/>
    <property type="match status" value="1"/>
</dbReference>
<dbReference type="EMBL" id="JAYGHX010000001">
    <property type="protein sequence ID" value="MEA5390164.1"/>
    <property type="molecule type" value="Genomic_DNA"/>
</dbReference>
<dbReference type="InterPro" id="IPR024072">
    <property type="entry name" value="DHFR-like_dom_sf"/>
</dbReference>
<dbReference type="InterPro" id="IPR002734">
    <property type="entry name" value="RibDG_C"/>
</dbReference>